<protein>
    <submittedName>
        <fullName evidence="1">Drug/metabolite transporter (DMT)-like permease</fullName>
    </submittedName>
</protein>
<reference evidence="1" key="1">
    <citation type="submission" date="2024-06" db="EMBL/GenBank/DDBJ databases">
        <title>Genomic Encyclopedia of Type Strains, Phase IV (KMG-IV): sequencing the most valuable type-strain genomes for metagenomic binning, comparative biology and taxonomic classification.</title>
        <authorList>
            <person name="Goeker M."/>
        </authorList>
    </citation>
    <scope>NUCLEOTIDE SEQUENCE</scope>
    <source>
        <strain evidence="1">SJCon</strain>
    </source>
</reference>
<sequence>MDSPKVQLYLDIAAKGLGIIGVALMVFTRGGWFYVGVAAVVLGVLFMGGSLVASRKLRQRRWDGTRRT</sequence>
<keyword evidence="2" id="KW-1185">Reference proteome</keyword>
<gene>
    <name evidence="1" type="ORF">ABIC98_002359</name>
</gene>
<dbReference type="Proteomes" id="UP001549207">
    <property type="component" value="Unassembled WGS sequence"/>
</dbReference>
<evidence type="ECO:0000313" key="2">
    <source>
        <dbReference type="Proteomes" id="UP001549207"/>
    </source>
</evidence>
<comment type="caution">
    <text evidence="1">The sequence shown here is derived from an EMBL/GenBank/DDBJ whole genome shotgun (WGS) entry which is preliminary data.</text>
</comment>
<dbReference type="EMBL" id="JBEPNJ010000008">
    <property type="protein sequence ID" value="MET3772704.1"/>
    <property type="molecule type" value="Genomic_DNA"/>
</dbReference>
<organism evidence="1 2">
    <name type="scientific">Arthrobacter nitrophenolicus</name>
    <dbReference type="NCBI Taxonomy" id="683150"/>
    <lineage>
        <taxon>Bacteria</taxon>
        <taxon>Bacillati</taxon>
        <taxon>Actinomycetota</taxon>
        <taxon>Actinomycetes</taxon>
        <taxon>Micrococcales</taxon>
        <taxon>Micrococcaceae</taxon>
        <taxon>Arthrobacter</taxon>
    </lineage>
</organism>
<accession>A0ACC6TG20</accession>
<name>A0ACC6TG20_9MICC</name>
<evidence type="ECO:0000313" key="1">
    <source>
        <dbReference type="EMBL" id="MET3772704.1"/>
    </source>
</evidence>
<proteinExistence type="predicted"/>